<dbReference type="InterPro" id="IPR013783">
    <property type="entry name" value="Ig-like_fold"/>
</dbReference>
<feature type="domain" description="Fibronectin type-III" evidence="12">
    <location>
        <begin position="353"/>
        <end position="456"/>
    </location>
</feature>
<name>A0A401PWY9_SCYTO</name>
<evidence type="ECO:0000256" key="2">
    <source>
        <dbReference type="ARBA" id="ARBA00022692"/>
    </source>
</evidence>
<feature type="non-terminal residue" evidence="13">
    <location>
        <position position="733"/>
    </location>
</feature>
<evidence type="ECO:0000256" key="1">
    <source>
        <dbReference type="ARBA" id="ARBA00004479"/>
    </source>
</evidence>
<dbReference type="PROSITE" id="PS50853">
    <property type="entry name" value="FN3"/>
    <property type="match status" value="2"/>
</dbReference>
<dbReference type="InterPro" id="IPR003961">
    <property type="entry name" value="FN3_dom"/>
</dbReference>
<dbReference type="InterPro" id="IPR036116">
    <property type="entry name" value="FN3_sf"/>
</dbReference>
<feature type="chain" id="PRO_5019586224" description="Fibronectin type-III domain-containing protein" evidence="11">
    <location>
        <begin position="26"/>
        <end position="733"/>
    </location>
</feature>
<dbReference type="Proteomes" id="UP000288216">
    <property type="component" value="Unassembled WGS sequence"/>
</dbReference>
<evidence type="ECO:0000256" key="4">
    <source>
        <dbReference type="ARBA" id="ARBA00022989"/>
    </source>
</evidence>
<keyword evidence="6" id="KW-1015">Disulfide bond</keyword>
<feature type="transmembrane region" description="Helical" evidence="10">
    <location>
        <begin position="460"/>
        <end position="479"/>
    </location>
</feature>
<dbReference type="PANTHER" id="PTHR23037">
    <property type="entry name" value="CYTOKINE RECEPTOR"/>
    <property type="match status" value="1"/>
</dbReference>
<dbReference type="STRING" id="75743.A0A401PWY9"/>
<keyword evidence="4 10" id="KW-1133">Transmembrane helix</keyword>
<keyword evidence="3 11" id="KW-0732">Signal</keyword>
<evidence type="ECO:0000256" key="6">
    <source>
        <dbReference type="ARBA" id="ARBA00023157"/>
    </source>
</evidence>
<dbReference type="OMA" id="WHTKEDF"/>
<dbReference type="Gene3D" id="2.60.40.10">
    <property type="entry name" value="Immunoglobulins"/>
    <property type="match status" value="4"/>
</dbReference>
<evidence type="ECO:0000259" key="12">
    <source>
        <dbReference type="PROSITE" id="PS50853"/>
    </source>
</evidence>
<evidence type="ECO:0000256" key="8">
    <source>
        <dbReference type="ARBA" id="ARBA00023180"/>
    </source>
</evidence>
<comment type="caution">
    <text evidence="13">The sequence shown here is derived from an EMBL/GenBank/DDBJ whole genome shotgun (WGS) entry which is preliminary data.</text>
</comment>
<dbReference type="GO" id="GO:0016064">
    <property type="term" value="P:immunoglobulin mediated immune response"/>
    <property type="evidence" value="ECO:0007669"/>
    <property type="project" value="TreeGrafter"/>
</dbReference>
<feature type="compositionally biased region" description="Basic and acidic residues" evidence="9">
    <location>
        <begin position="546"/>
        <end position="558"/>
    </location>
</feature>
<feature type="signal peptide" evidence="11">
    <location>
        <begin position="1"/>
        <end position="25"/>
    </location>
</feature>
<evidence type="ECO:0000256" key="9">
    <source>
        <dbReference type="SAM" id="MobiDB-lite"/>
    </source>
</evidence>
<keyword evidence="5 10" id="KW-0472">Membrane</keyword>
<feature type="region of interest" description="Disordered" evidence="9">
    <location>
        <begin position="538"/>
        <end position="571"/>
    </location>
</feature>
<dbReference type="SUPFAM" id="SSF49265">
    <property type="entry name" value="Fibronectin type III"/>
    <property type="match status" value="4"/>
</dbReference>
<evidence type="ECO:0000256" key="10">
    <source>
        <dbReference type="SAM" id="Phobius"/>
    </source>
</evidence>
<comment type="subcellular location">
    <subcellularLocation>
        <location evidence="1">Membrane</location>
        <topology evidence="1">Single-pass type I membrane protein</topology>
    </subcellularLocation>
</comment>
<keyword evidence="2 10" id="KW-0812">Transmembrane</keyword>
<evidence type="ECO:0000313" key="14">
    <source>
        <dbReference type="Proteomes" id="UP000288216"/>
    </source>
</evidence>
<dbReference type="EMBL" id="BFAA01014227">
    <property type="protein sequence ID" value="GCB77636.1"/>
    <property type="molecule type" value="Genomic_DNA"/>
</dbReference>
<keyword evidence="14" id="KW-1185">Reference proteome</keyword>
<dbReference type="PANTHER" id="PTHR23037:SF22">
    <property type="entry name" value="CYTOKINE RECEPTOR COMMON SUBUNIT BETA"/>
    <property type="match status" value="1"/>
</dbReference>
<organism evidence="13 14">
    <name type="scientific">Scyliorhinus torazame</name>
    <name type="common">Cloudy catshark</name>
    <name type="synonym">Catulus torazame</name>
    <dbReference type="NCBI Taxonomy" id="75743"/>
    <lineage>
        <taxon>Eukaryota</taxon>
        <taxon>Metazoa</taxon>
        <taxon>Chordata</taxon>
        <taxon>Craniata</taxon>
        <taxon>Vertebrata</taxon>
        <taxon>Chondrichthyes</taxon>
        <taxon>Elasmobranchii</taxon>
        <taxon>Galeomorphii</taxon>
        <taxon>Galeoidea</taxon>
        <taxon>Carcharhiniformes</taxon>
        <taxon>Scyliorhinidae</taxon>
        <taxon>Scyliorhinus</taxon>
    </lineage>
</organism>
<sequence length="733" mass="83701">MSGGGRSNYVRLISILALSIVRCAGEVYDVASSLQCHTDYNTEIECQWAENPMARRYLPIDLYYKKKTQSKFRIYQQQRCQASRSPQNNSSSDLNWRCTIKDNSYVISFKYDFIFKPERPVNVSRTFRLLENVKPRPPDNLSVAVTVEGDYSLSWDTVYARNSSNLLFGKLQYDINYKRTWEPWENSITESVQKDIRLFRISKSSLATSDTHVARVRARPQLQPSARGHWSEWSSEIRWNTIENAEDRPTAEDEVMPQNLQCTYDGVQEIECTWEVTSESSKYFKFNLHYRKGTSETKECEQSRILRRYSHLAVHVCSIRVDGEEGLNDYQMSLKPAEPRTTFEPYRHIKPKAPFNMTVERLPDKNYQLKWLAEEAQYNSEYEVYFKKVEDSWENANVKPIPQNTKFYQISKHSLEPSSRYNIRVRRKVKCGSSFDSYCGPWSAWSEEALLETEPDNKPLILAAVFILMFLFILSYPCFGLMKRVKRSWLDSIPDPAKSKLFLKETQKGLMGYWAPVEIETLEEGSICQVVADESLNPSPQLIPKEGADGTQKEKERGISSPPQTGGHVGQEQLYRVIETASPSEEELPNHPATLSEPADYNGPYLFNYQDLSQSPPELKNGFNTNESYFKCDQHAPGYVKLPETSFEFPQVLGQANGEQMLPCPTSTYVLSPPQPMSGSPSATLRHVGAGDTSGTCLRQSMSGQPPTSISSYVLCPPLTNPDPTISPDGYVH</sequence>
<reference evidence="13 14" key="1">
    <citation type="journal article" date="2018" name="Nat. Ecol. Evol.">
        <title>Shark genomes provide insights into elasmobranch evolution and the origin of vertebrates.</title>
        <authorList>
            <person name="Hara Y"/>
            <person name="Yamaguchi K"/>
            <person name="Onimaru K"/>
            <person name="Kadota M"/>
            <person name="Koyanagi M"/>
            <person name="Keeley SD"/>
            <person name="Tatsumi K"/>
            <person name="Tanaka K"/>
            <person name="Motone F"/>
            <person name="Kageyama Y"/>
            <person name="Nozu R"/>
            <person name="Adachi N"/>
            <person name="Nishimura O"/>
            <person name="Nakagawa R"/>
            <person name="Tanegashima C"/>
            <person name="Kiyatake I"/>
            <person name="Matsumoto R"/>
            <person name="Murakumo K"/>
            <person name="Nishida K"/>
            <person name="Terakita A"/>
            <person name="Kuratani S"/>
            <person name="Sato K"/>
            <person name="Hyodo S Kuraku.S."/>
        </authorList>
    </citation>
    <scope>NUCLEOTIDE SEQUENCE [LARGE SCALE GENOMIC DNA]</scope>
</reference>
<keyword evidence="8" id="KW-0325">Glycoprotein</keyword>
<dbReference type="GO" id="GO:0004896">
    <property type="term" value="F:cytokine receptor activity"/>
    <property type="evidence" value="ECO:0007669"/>
    <property type="project" value="InterPro"/>
</dbReference>
<accession>A0A401PWY9</accession>
<keyword evidence="7" id="KW-0675">Receptor</keyword>
<evidence type="ECO:0000256" key="3">
    <source>
        <dbReference type="ARBA" id="ARBA00022729"/>
    </source>
</evidence>
<dbReference type="InterPro" id="IPR003531">
    <property type="entry name" value="Hempt_rcpt_S_F1_CS"/>
</dbReference>
<evidence type="ECO:0000256" key="11">
    <source>
        <dbReference type="SAM" id="SignalP"/>
    </source>
</evidence>
<feature type="region of interest" description="Disordered" evidence="9">
    <location>
        <begin position="674"/>
        <end position="733"/>
    </location>
</feature>
<feature type="domain" description="Fibronectin type-III" evidence="12">
    <location>
        <begin position="137"/>
        <end position="244"/>
    </location>
</feature>
<gene>
    <name evidence="13" type="ORF">scyTo_0019305</name>
</gene>
<proteinExistence type="predicted"/>
<dbReference type="Pfam" id="PF21460">
    <property type="entry name" value="IL3Rb_N"/>
    <property type="match status" value="1"/>
</dbReference>
<dbReference type="InterPro" id="IPR048668">
    <property type="entry name" value="IL3RB_N"/>
</dbReference>
<dbReference type="CDD" id="cd00063">
    <property type="entry name" value="FN3"/>
    <property type="match status" value="1"/>
</dbReference>
<evidence type="ECO:0000256" key="5">
    <source>
        <dbReference type="ARBA" id="ARBA00023136"/>
    </source>
</evidence>
<dbReference type="OrthoDB" id="8906725at2759"/>
<evidence type="ECO:0000256" key="7">
    <source>
        <dbReference type="ARBA" id="ARBA00023170"/>
    </source>
</evidence>
<dbReference type="GO" id="GO:0009897">
    <property type="term" value="C:external side of plasma membrane"/>
    <property type="evidence" value="ECO:0007669"/>
    <property type="project" value="TreeGrafter"/>
</dbReference>
<feature type="compositionally biased region" description="Polar residues" evidence="9">
    <location>
        <begin position="693"/>
        <end position="712"/>
    </location>
</feature>
<dbReference type="AlphaFoldDB" id="A0A401PWY9"/>
<dbReference type="PROSITE" id="PS01355">
    <property type="entry name" value="HEMATOPO_REC_S_F1"/>
    <property type="match status" value="1"/>
</dbReference>
<protein>
    <recommendedName>
        <fullName evidence="12">Fibronectin type-III domain-containing protein</fullName>
    </recommendedName>
</protein>
<evidence type="ECO:0000313" key="13">
    <source>
        <dbReference type="EMBL" id="GCB77636.1"/>
    </source>
</evidence>